<evidence type="ECO:0000256" key="1">
    <source>
        <dbReference type="ARBA" id="ARBA00004370"/>
    </source>
</evidence>
<dbReference type="AlphaFoldDB" id="A0A9Q1KX21"/>
<evidence type="ECO:0000256" key="10">
    <source>
        <dbReference type="ARBA" id="ARBA00023136"/>
    </source>
</evidence>
<dbReference type="Proteomes" id="UP001153076">
    <property type="component" value="Unassembled WGS sequence"/>
</dbReference>
<evidence type="ECO:0000256" key="6">
    <source>
        <dbReference type="ARBA" id="ARBA00022692"/>
    </source>
</evidence>
<evidence type="ECO:0000256" key="2">
    <source>
        <dbReference type="ARBA" id="ARBA00005074"/>
    </source>
</evidence>
<dbReference type="GO" id="GO:0008654">
    <property type="term" value="P:phospholipid biosynthetic process"/>
    <property type="evidence" value="ECO:0007669"/>
    <property type="project" value="UniProtKB-KW"/>
</dbReference>
<evidence type="ECO:0000256" key="11">
    <source>
        <dbReference type="ARBA" id="ARBA00023209"/>
    </source>
</evidence>
<comment type="similarity">
    <text evidence="3">Belongs to the 1-acyl-sn-glycerol-3-phosphate acyltransferase family.</text>
</comment>
<protein>
    <recommendedName>
        <fullName evidence="15">EF-hand domain-containing protein</fullName>
    </recommendedName>
</protein>
<keyword evidence="4" id="KW-0444">Lipid biosynthesis</keyword>
<keyword evidence="5" id="KW-0808">Transferase</keyword>
<keyword evidence="10 14" id="KW-0472">Membrane</keyword>
<evidence type="ECO:0000256" key="5">
    <source>
        <dbReference type="ARBA" id="ARBA00022679"/>
    </source>
</evidence>
<dbReference type="GO" id="GO:0008374">
    <property type="term" value="F:O-acyltransferase activity"/>
    <property type="evidence" value="ECO:0007669"/>
    <property type="project" value="InterPro"/>
</dbReference>
<evidence type="ECO:0000313" key="16">
    <source>
        <dbReference type="EMBL" id="KAJ8450167.1"/>
    </source>
</evidence>
<dbReference type="OrthoDB" id="272512at2759"/>
<feature type="transmembrane region" description="Helical" evidence="14">
    <location>
        <begin position="137"/>
        <end position="159"/>
    </location>
</feature>
<dbReference type="InterPro" id="IPR002048">
    <property type="entry name" value="EF_hand_dom"/>
</dbReference>
<dbReference type="InterPro" id="IPR018247">
    <property type="entry name" value="EF_Hand_1_Ca_BS"/>
</dbReference>
<accession>A0A9Q1KX21</accession>
<evidence type="ECO:0000256" key="14">
    <source>
        <dbReference type="SAM" id="Phobius"/>
    </source>
</evidence>
<evidence type="ECO:0000256" key="7">
    <source>
        <dbReference type="ARBA" id="ARBA00022837"/>
    </source>
</evidence>
<evidence type="ECO:0000256" key="4">
    <source>
        <dbReference type="ARBA" id="ARBA00022516"/>
    </source>
</evidence>
<organism evidence="16 17">
    <name type="scientific">Carnegiea gigantea</name>
    <dbReference type="NCBI Taxonomy" id="171969"/>
    <lineage>
        <taxon>Eukaryota</taxon>
        <taxon>Viridiplantae</taxon>
        <taxon>Streptophyta</taxon>
        <taxon>Embryophyta</taxon>
        <taxon>Tracheophyta</taxon>
        <taxon>Spermatophyta</taxon>
        <taxon>Magnoliopsida</taxon>
        <taxon>eudicotyledons</taxon>
        <taxon>Gunneridae</taxon>
        <taxon>Pentapetalae</taxon>
        <taxon>Caryophyllales</taxon>
        <taxon>Cactineae</taxon>
        <taxon>Cactaceae</taxon>
        <taxon>Cactoideae</taxon>
        <taxon>Echinocereeae</taxon>
        <taxon>Carnegiea</taxon>
    </lineage>
</organism>
<dbReference type="PANTHER" id="PTHR23063">
    <property type="entry name" value="PHOSPHOLIPID ACYLTRANSFERASE"/>
    <property type="match status" value="1"/>
</dbReference>
<feature type="transmembrane region" description="Helical" evidence="14">
    <location>
        <begin position="104"/>
        <end position="125"/>
    </location>
</feature>
<comment type="caution">
    <text evidence="16">The sequence shown here is derived from an EMBL/GenBank/DDBJ whole genome shotgun (WGS) entry which is preliminary data.</text>
</comment>
<dbReference type="Pfam" id="PF01553">
    <property type="entry name" value="Acyltransferase"/>
    <property type="match status" value="1"/>
</dbReference>
<sequence length="490" mass="55800">MAESHIQTPLLTQNHHTQNHHSQNSSNYRPHLSLSIDSDQNSCNHSHENPQFELENPFEFLGVDGFSMPPSSTADPFRNHTPGIEGIYEFVKIVVCLPIAAVRLVLFGLGLFIGYLATLIALRGWKDRHNPMPRWGCWFMWITRFCARCILFSFGYHWIKRKGQPAPREIAPIVVSNHVSYIEPIFFFYELFPTIVASESHDSLPVVGTIIRAMQVIYVNRFSPSSRKNAVNEIKGAFVPGFPIQPVIIRYPYVHFDQSWGNISLVKLMFQMFTQFHNFMEVEYLPVMQPPQYRNDNVRMFAKRTAYAMATALNVVQTSHTYGDMMLLMKAQESKQGYHISTADALGFLEKFLSMNPDNSGSINYEDFLRALRLKPSSLSAKIFAFVDVNKTGKIDFKQFLLASTKIMKQPLFQHALELSFAKCSTGALDHISEKGVRELSALLDMDGDGRICKHDFFNCLTRNPLLIALFSPLLNDISHSSNGILEEMV</sequence>
<dbReference type="InterPro" id="IPR011992">
    <property type="entry name" value="EF-hand-dom_pair"/>
</dbReference>
<keyword evidence="7" id="KW-0106">Calcium</keyword>
<dbReference type="InterPro" id="IPR045252">
    <property type="entry name" value="LPCAT1-like"/>
</dbReference>
<dbReference type="EMBL" id="JAKOGI010000017">
    <property type="protein sequence ID" value="KAJ8450167.1"/>
    <property type="molecule type" value="Genomic_DNA"/>
</dbReference>
<dbReference type="PROSITE" id="PS50222">
    <property type="entry name" value="EF_HAND_2"/>
    <property type="match status" value="2"/>
</dbReference>
<keyword evidence="11" id="KW-0594">Phospholipid biosynthesis</keyword>
<evidence type="ECO:0000259" key="15">
    <source>
        <dbReference type="PROSITE" id="PS50222"/>
    </source>
</evidence>
<evidence type="ECO:0000256" key="9">
    <source>
        <dbReference type="ARBA" id="ARBA00023098"/>
    </source>
</evidence>
<comment type="pathway">
    <text evidence="2">Lipid metabolism; phospholipid metabolism.</text>
</comment>
<keyword evidence="13" id="KW-0012">Acyltransferase</keyword>
<evidence type="ECO:0000256" key="8">
    <source>
        <dbReference type="ARBA" id="ARBA00022989"/>
    </source>
</evidence>
<keyword evidence="12" id="KW-1208">Phospholipid metabolism</keyword>
<feature type="domain" description="EF-hand" evidence="15">
    <location>
        <begin position="375"/>
        <end position="410"/>
    </location>
</feature>
<keyword evidence="9" id="KW-0443">Lipid metabolism</keyword>
<dbReference type="PANTHER" id="PTHR23063:SF52">
    <property type="entry name" value="LYSOPHOSPHATIDYLCHOLINE ACYLTRANSFERASE"/>
    <property type="match status" value="1"/>
</dbReference>
<evidence type="ECO:0000256" key="3">
    <source>
        <dbReference type="ARBA" id="ARBA00008655"/>
    </source>
</evidence>
<gene>
    <name evidence="16" type="ORF">Cgig2_033361</name>
</gene>
<reference evidence="16" key="1">
    <citation type="submission" date="2022-04" db="EMBL/GenBank/DDBJ databases">
        <title>Carnegiea gigantea Genome sequencing and assembly v2.</title>
        <authorList>
            <person name="Copetti D."/>
            <person name="Sanderson M.J."/>
            <person name="Burquez A."/>
            <person name="Wojciechowski M.F."/>
        </authorList>
    </citation>
    <scope>NUCLEOTIDE SEQUENCE</scope>
    <source>
        <strain evidence="16">SGP5-SGP5p</strain>
        <tissue evidence="16">Aerial part</tissue>
    </source>
</reference>
<feature type="domain" description="EF-hand" evidence="15">
    <location>
        <begin position="432"/>
        <end position="467"/>
    </location>
</feature>
<dbReference type="GO" id="GO:0016020">
    <property type="term" value="C:membrane"/>
    <property type="evidence" value="ECO:0007669"/>
    <property type="project" value="UniProtKB-SubCell"/>
</dbReference>
<evidence type="ECO:0000313" key="17">
    <source>
        <dbReference type="Proteomes" id="UP001153076"/>
    </source>
</evidence>
<comment type="subcellular location">
    <subcellularLocation>
        <location evidence="1">Membrane</location>
    </subcellularLocation>
</comment>
<evidence type="ECO:0000256" key="12">
    <source>
        <dbReference type="ARBA" id="ARBA00023264"/>
    </source>
</evidence>
<dbReference type="PROSITE" id="PS00018">
    <property type="entry name" value="EF_HAND_1"/>
    <property type="match status" value="1"/>
</dbReference>
<dbReference type="InterPro" id="IPR002123">
    <property type="entry name" value="Plipid/glycerol_acylTrfase"/>
</dbReference>
<dbReference type="GO" id="GO:0005509">
    <property type="term" value="F:calcium ion binding"/>
    <property type="evidence" value="ECO:0007669"/>
    <property type="project" value="InterPro"/>
</dbReference>
<dbReference type="Gene3D" id="1.10.238.10">
    <property type="entry name" value="EF-hand"/>
    <property type="match status" value="1"/>
</dbReference>
<keyword evidence="8 14" id="KW-1133">Transmembrane helix</keyword>
<proteinExistence type="inferred from homology"/>
<dbReference type="CDD" id="cd00051">
    <property type="entry name" value="EFh"/>
    <property type="match status" value="1"/>
</dbReference>
<keyword evidence="6 14" id="KW-0812">Transmembrane</keyword>
<name>A0A9Q1KX21_9CARY</name>
<evidence type="ECO:0000256" key="13">
    <source>
        <dbReference type="ARBA" id="ARBA00023315"/>
    </source>
</evidence>
<dbReference type="SMART" id="SM00563">
    <property type="entry name" value="PlsC"/>
    <property type="match status" value="1"/>
</dbReference>
<keyword evidence="17" id="KW-1185">Reference proteome</keyword>
<dbReference type="SUPFAM" id="SSF47473">
    <property type="entry name" value="EF-hand"/>
    <property type="match status" value="1"/>
</dbReference>
<dbReference type="GO" id="GO:0071618">
    <property type="term" value="F:lysophosphatidylethanolamine acyltransferase activity"/>
    <property type="evidence" value="ECO:0007669"/>
    <property type="project" value="TreeGrafter"/>
</dbReference>
<dbReference type="SMART" id="SM00054">
    <property type="entry name" value="EFh"/>
    <property type="match status" value="3"/>
</dbReference>
<dbReference type="CDD" id="cd07991">
    <property type="entry name" value="LPLAT_LPCAT1-like"/>
    <property type="match status" value="1"/>
</dbReference>
<dbReference type="SUPFAM" id="SSF69593">
    <property type="entry name" value="Glycerol-3-phosphate (1)-acyltransferase"/>
    <property type="match status" value="1"/>
</dbReference>